<gene>
    <name evidence="3" type="ORF">OVY01_19580</name>
</gene>
<sequence>MPAPFREAAQCPFPGTWTSDLRILLVRPLLTTLPKGGTARAAFCRAIRPHEAHPARCTTAGRAFQIRRKEEAMSTLTTDLLDMTYQDNGPKDGPVVLLIHGWPDDASTWDAVAVQLNRTGLRTIVPTLRGFGATRLHEGEARTGNSAILAMDMMALMDGLGIDRFMVAGHDWGSNAAEALAVGWPERVERMAMLCTPSRLGGMPTPPFEQAQRQWYHWFMATGRGAQAVRDDRRGFAHLHWVNWSPPGWFDEATFNRVAAAFDNPDWVEVTLHSYRARWDEATPDPSSQWLEDKIRTTRTLSLPTVYIQGAVDGVNPPSAAKGVPSKFTGPFAFIELTGVGHFAQRENPDAVAKHLLHLFTGDPATLASLVD</sequence>
<accession>A0ABT3ZS10</accession>
<dbReference type="Pfam" id="PF00561">
    <property type="entry name" value="Abhydrolase_1"/>
    <property type="match status" value="1"/>
</dbReference>
<feature type="domain" description="AB hydrolase-1" evidence="2">
    <location>
        <begin position="94"/>
        <end position="349"/>
    </location>
</feature>
<dbReference type="Gene3D" id="3.40.50.1820">
    <property type="entry name" value="alpha/beta hydrolase"/>
    <property type="match status" value="1"/>
</dbReference>
<comment type="caution">
    <text evidence="3">The sequence shown here is derived from an EMBL/GenBank/DDBJ whole genome shotgun (WGS) entry which is preliminary data.</text>
</comment>
<dbReference type="PRINTS" id="PR00412">
    <property type="entry name" value="EPOXHYDRLASE"/>
</dbReference>
<keyword evidence="1 3" id="KW-0378">Hydrolase</keyword>
<dbReference type="EMBL" id="JAPMXC010000010">
    <property type="protein sequence ID" value="MCY0389349.1"/>
    <property type="molecule type" value="Genomic_DNA"/>
</dbReference>
<dbReference type="SUPFAM" id="SSF53474">
    <property type="entry name" value="alpha/beta-Hydrolases"/>
    <property type="match status" value="1"/>
</dbReference>
<dbReference type="Proteomes" id="UP001082899">
    <property type="component" value="Unassembled WGS sequence"/>
</dbReference>
<name>A0ABT3ZS10_9BURK</name>
<dbReference type="InterPro" id="IPR000639">
    <property type="entry name" value="Epox_hydrolase-like"/>
</dbReference>
<evidence type="ECO:0000313" key="4">
    <source>
        <dbReference type="Proteomes" id="UP001082899"/>
    </source>
</evidence>
<dbReference type="PRINTS" id="PR00111">
    <property type="entry name" value="ABHYDROLASE"/>
</dbReference>
<evidence type="ECO:0000256" key="1">
    <source>
        <dbReference type="ARBA" id="ARBA00022801"/>
    </source>
</evidence>
<organism evidence="3 4">
    <name type="scientific">Robbsia betulipollinis</name>
    <dbReference type="NCBI Taxonomy" id="2981849"/>
    <lineage>
        <taxon>Bacteria</taxon>
        <taxon>Pseudomonadati</taxon>
        <taxon>Pseudomonadota</taxon>
        <taxon>Betaproteobacteria</taxon>
        <taxon>Burkholderiales</taxon>
        <taxon>Burkholderiaceae</taxon>
        <taxon>Robbsia</taxon>
    </lineage>
</organism>
<dbReference type="InterPro" id="IPR029058">
    <property type="entry name" value="AB_hydrolase_fold"/>
</dbReference>
<protein>
    <submittedName>
        <fullName evidence="3">Alpha/beta hydrolase</fullName>
    </submittedName>
</protein>
<reference evidence="3" key="1">
    <citation type="submission" date="2022-11" db="EMBL/GenBank/DDBJ databases">
        <title>Robbsia betulipollinis sp. nov., isolated from pollen of birch (Betula pendula).</title>
        <authorList>
            <person name="Shi H."/>
            <person name="Ambika Manirajan B."/>
            <person name="Ratering S."/>
            <person name="Geissler-Plaum R."/>
            <person name="Schnell S."/>
        </authorList>
    </citation>
    <scope>NUCLEOTIDE SEQUENCE</scope>
    <source>
        <strain evidence="3">Bb-Pol-6</strain>
    </source>
</reference>
<evidence type="ECO:0000313" key="3">
    <source>
        <dbReference type="EMBL" id="MCY0389349.1"/>
    </source>
</evidence>
<proteinExistence type="predicted"/>
<dbReference type="GO" id="GO:0016787">
    <property type="term" value="F:hydrolase activity"/>
    <property type="evidence" value="ECO:0007669"/>
    <property type="project" value="UniProtKB-KW"/>
</dbReference>
<dbReference type="InterPro" id="IPR000073">
    <property type="entry name" value="AB_hydrolase_1"/>
</dbReference>
<dbReference type="PANTHER" id="PTHR43329">
    <property type="entry name" value="EPOXIDE HYDROLASE"/>
    <property type="match status" value="1"/>
</dbReference>
<evidence type="ECO:0000259" key="2">
    <source>
        <dbReference type="Pfam" id="PF00561"/>
    </source>
</evidence>
<keyword evidence="4" id="KW-1185">Reference proteome</keyword>